<sequence length="1114" mass="122959">MLPANLSFALQESRRPILCACIGWLVLLLVISIGLASLPFRIETNFESFLVSDVQSSLQLASFNAATSSRSTGLLRRLQASNAKAYSTKDLYVAYNLVSPAGSQGILSTKFLSQMSRLEQSLREYPGFEAFCNQTDAEYHGLCNPGLSFSSYALPTLDITQGSIVPDSMMLDGLGFDPVPIRTAFLVAKEHGLASLFLPTGYDPDVDEGAASLRTLFRFKFVVGSASDKVEDRVAAARAVDAKWADFFEEIVVPALTSPDLLTSTDSLKVWFDGTGFRDYEVSMAVMKDIPLAVGSAVFILCYMLLHTRSVMLAIVGPLLAMLSVPITFIVCGAIFGNTTVNFANFLAVFLAIGFGADVMFVYYDAWAQSADRAEKISNRLAWTYRRAVKASLATTSTTALSFLCNMASVIRALRQFGFFMGLCVLVTWLCITFIYVPTIVIDHVWCRRIRLSGKDNSGNRKSACFGMWAHCLYKLRVPVLCLTVVGVIVCIIFTATSVVVGTSMPGIFPENHNQNTGVQVLSEFEVVSQAFPTTQTEPPRQAQVCKEDNFEDMSGCVMQWCEASFSDYRPPWAGNGTCACRRRLLTGCPSTSGTAPVNIRFVGPSTLSDLQLTVNVADHLLLGQGSANVGLPAGARETMLQAQRPLPQLLQQVWETGDTSLSDMMQVSVDLSRDDPAASCGWNEICFCTGELQCKLASEWETSVNLDLPYTRQMQEVGDATGRSLQLVASDVAISKRMKVRAIFGIVPVITVKLLGERAPEDTWTFNPIFDLSDPWAQRALYFFCKDVPEELQITRKWCWFEDFRLFARQQQGRFPVKAVDWPVISRLFVDTSPSATRGTRYIWLEEESIKGMYYSFELGMSRQDPHDDVLALKEQWDKYTALWNAKSSSTARGAFHVSDQWVNVESSSRLIASTATSLIVLCVLALGCMLIFTHSCVLSVVVVVSTIIVIIILCFFITAVMGWEVGLIEVIAFIYFIGYAVDYTLHMVYKYGSREALAEEDQVWLGPDREYASQRLQRMSFALKTMGSATMGSAITTAGSSLFLVFCTLTIFAKLGAMCFTVTISSIIFALCPLGSYLITFGPVRPGHCGRCSFNPQRFAIGHKSQLADRQE</sequence>
<evidence type="ECO:0000256" key="2">
    <source>
        <dbReference type="ARBA" id="ARBA00022692"/>
    </source>
</evidence>
<dbReference type="InterPro" id="IPR000731">
    <property type="entry name" value="SSD"/>
</dbReference>
<feature type="domain" description="SSD" evidence="8">
    <location>
        <begin position="313"/>
        <end position="442"/>
    </location>
</feature>
<keyword evidence="3 7" id="KW-1133">Transmembrane helix</keyword>
<evidence type="ECO:0000313" key="9">
    <source>
        <dbReference type="EMBL" id="CAJ1371717.1"/>
    </source>
</evidence>
<feature type="transmembrane region" description="Helical" evidence="7">
    <location>
        <begin position="388"/>
        <end position="411"/>
    </location>
</feature>
<dbReference type="Proteomes" id="UP001178507">
    <property type="component" value="Unassembled WGS sequence"/>
</dbReference>
<keyword evidence="5" id="KW-0325">Glycoprotein</keyword>
<dbReference type="Pfam" id="PF12349">
    <property type="entry name" value="Sterol-sensing"/>
    <property type="match status" value="1"/>
</dbReference>
<dbReference type="InterPro" id="IPR052081">
    <property type="entry name" value="Dispatched_Hh_regulator"/>
</dbReference>
<keyword evidence="2 7" id="KW-0812">Transmembrane</keyword>
<name>A0AA36MLM2_9DINO</name>
<dbReference type="PROSITE" id="PS50156">
    <property type="entry name" value="SSD"/>
    <property type="match status" value="1"/>
</dbReference>
<organism evidence="9 10">
    <name type="scientific">Effrenium voratum</name>
    <dbReference type="NCBI Taxonomy" id="2562239"/>
    <lineage>
        <taxon>Eukaryota</taxon>
        <taxon>Sar</taxon>
        <taxon>Alveolata</taxon>
        <taxon>Dinophyceae</taxon>
        <taxon>Suessiales</taxon>
        <taxon>Symbiodiniaceae</taxon>
        <taxon>Effrenium</taxon>
    </lineage>
</organism>
<feature type="transmembrane region" description="Helical" evidence="7">
    <location>
        <begin position="343"/>
        <end position="367"/>
    </location>
</feature>
<evidence type="ECO:0000256" key="7">
    <source>
        <dbReference type="SAM" id="Phobius"/>
    </source>
</evidence>
<feature type="transmembrane region" description="Helical" evidence="7">
    <location>
        <begin position="1053"/>
        <end position="1074"/>
    </location>
</feature>
<proteinExistence type="inferred from homology"/>
<dbReference type="Gene3D" id="1.20.1640.10">
    <property type="entry name" value="Multidrug efflux transporter AcrB transmembrane domain"/>
    <property type="match status" value="2"/>
</dbReference>
<dbReference type="EMBL" id="CAUJNA010000095">
    <property type="protein sequence ID" value="CAJ1371717.1"/>
    <property type="molecule type" value="Genomic_DNA"/>
</dbReference>
<comment type="caution">
    <text evidence="9">The sequence shown here is derived from an EMBL/GenBank/DDBJ whole genome shotgun (WGS) entry which is preliminary data.</text>
</comment>
<evidence type="ECO:0000256" key="4">
    <source>
        <dbReference type="ARBA" id="ARBA00023136"/>
    </source>
</evidence>
<dbReference type="SUPFAM" id="SSF82866">
    <property type="entry name" value="Multidrug efflux transporter AcrB transmembrane domain"/>
    <property type="match status" value="2"/>
</dbReference>
<keyword evidence="10" id="KW-1185">Reference proteome</keyword>
<reference evidence="9" key="1">
    <citation type="submission" date="2023-08" db="EMBL/GenBank/DDBJ databases">
        <authorList>
            <person name="Chen Y."/>
            <person name="Shah S."/>
            <person name="Dougan E. K."/>
            <person name="Thang M."/>
            <person name="Chan C."/>
        </authorList>
    </citation>
    <scope>NUCLEOTIDE SEQUENCE</scope>
</reference>
<evidence type="ECO:0000256" key="6">
    <source>
        <dbReference type="ARBA" id="ARBA00038046"/>
    </source>
</evidence>
<feature type="transmembrane region" description="Helical" evidence="7">
    <location>
        <begin position="1023"/>
        <end position="1047"/>
    </location>
</feature>
<evidence type="ECO:0000259" key="8">
    <source>
        <dbReference type="PROSITE" id="PS50156"/>
    </source>
</evidence>
<protein>
    <recommendedName>
        <fullName evidence="8">SSD domain-containing protein</fullName>
    </recommendedName>
</protein>
<gene>
    <name evidence="9" type="ORF">EVOR1521_LOCUS1972</name>
</gene>
<evidence type="ECO:0000256" key="3">
    <source>
        <dbReference type="ARBA" id="ARBA00022989"/>
    </source>
</evidence>
<comment type="subcellular location">
    <subcellularLocation>
        <location evidence="1">Membrane</location>
        <topology evidence="1">Multi-pass membrane protein</topology>
    </subcellularLocation>
</comment>
<evidence type="ECO:0000313" key="10">
    <source>
        <dbReference type="Proteomes" id="UP001178507"/>
    </source>
</evidence>
<feature type="transmembrane region" description="Helical" evidence="7">
    <location>
        <begin position="967"/>
        <end position="987"/>
    </location>
</feature>
<evidence type="ECO:0000256" key="1">
    <source>
        <dbReference type="ARBA" id="ARBA00004141"/>
    </source>
</evidence>
<feature type="transmembrane region" description="Helical" evidence="7">
    <location>
        <begin position="939"/>
        <end position="961"/>
    </location>
</feature>
<evidence type="ECO:0000256" key="5">
    <source>
        <dbReference type="ARBA" id="ARBA00023180"/>
    </source>
</evidence>
<dbReference type="GO" id="GO:0016020">
    <property type="term" value="C:membrane"/>
    <property type="evidence" value="ECO:0007669"/>
    <property type="project" value="UniProtKB-SubCell"/>
</dbReference>
<feature type="transmembrane region" description="Helical" evidence="7">
    <location>
        <begin position="417"/>
        <end position="442"/>
    </location>
</feature>
<feature type="transmembrane region" description="Helical" evidence="7">
    <location>
        <begin position="290"/>
        <end position="306"/>
    </location>
</feature>
<feature type="transmembrane region" description="Helical" evidence="7">
    <location>
        <begin position="478"/>
        <end position="501"/>
    </location>
</feature>
<comment type="similarity">
    <text evidence="6">Belongs to the dispatched family.</text>
</comment>
<feature type="transmembrane region" description="Helical" evidence="7">
    <location>
        <begin position="17"/>
        <end position="40"/>
    </location>
</feature>
<dbReference type="AlphaFoldDB" id="A0AA36MLM2"/>
<feature type="transmembrane region" description="Helical" evidence="7">
    <location>
        <begin position="313"/>
        <end position="337"/>
    </location>
</feature>
<dbReference type="GO" id="GO:0022857">
    <property type="term" value="F:transmembrane transporter activity"/>
    <property type="evidence" value="ECO:0007669"/>
    <property type="project" value="TreeGrafter"/>
</dbReference>
<dbReference type="InterPro" id="IPR053958">
    <property type="entry name" value="HMGCR/SNAP/NPC1-like_SSD"/>
</dbReference>
<accession>A0AA36MLM2</accession>
<dbReference type="PANTHER" id="PTHR45951">
    <property type="entry name" value="PROTEIN DISPATCHED-RELATED"/>
    <property type="match status" value="1"/>
</dbReference>
<feature type="transmembrane region" description="Helical" evidence="7">
    <location>
        <begin position="912"/>
        <end position="934"/>
    </location>
</feature>
<keyword evidence="4 7" id="KW-0472">Membrane</keyword>